<sequence length="130" mass="15608">MREKELAKEKKWEIKKKREDDVKKVMHIKYVFCVILLCLIQLCGIIISVLDLIKFMEDSSNFVVSILKYQKFYTLDSYIYVTFFLILSSLILASIIYIMTKIVKYERIKANSIKMNFKEYYIFCKEVLTK</sequence>
<evidence type="ECO:0000313" key="3">
    <source>
        <dbReference type="Proteomes" id="UP000195521"/>
    </source>
</evidence>
<gene>
    <name evidence="2" type="ORF">PGO_000155</name>
</gene>
<dbReference type="InterPro" id="IPR022139">
    <property type="entry name" value="Fam-L/Fam-M-like_plasmodium"/>
</dbReference>
<keyword evidence="1" id="KW-0812">Transmembrane</keyword>
<keyword evidence="1" id="KW-0472">Membrane</keyword>
<reference evidence="3" key="1">
    <citation type="submission" date="2017-04" db="EMBL/GenBank/DDBJ databases">
        <title>Plasmodium gonderi genome.</title>
        <authorList>
            <person name="Arisue N."/>
            <person name="Honma H."/>
            <person name="Kawai S."/>
            <person name="Tougan T."/>
            <person name="Tanabe K."/>
            <person name="Horii T."/>
        </authorList>
    </citation>
    <scope>NUCLEOTIDE SEQUENCE [LARGE SCALE GENOMIC DNA]</scope>
    <source>
        <strain evidence="3">ATCC 30045</strain>
    </source>
</reference>
<keyword evidence="1" id="KW-1133">Transmembrane helix</keyword>
<dbReference type="EMBL" id="BDQF01000032">
    <property type="protein sequence ID" value="GAW83930.1"/>
    <property type="molecule type" value="Genomic_DNA"/>
</dbReference>
<evidence type="ECO:0000256" key="1">
    <source>
        <dbReference type="SAM" id="Phobius"/>
    </source>
</evidence>
<organism evidence="2 3">
    <name type="scientific">Plasmodium gonderi</name>
    <dbReference type="NCBI Taxonomy" id="77519"/>
    <lineage>
        <taxon>Eukaryota</taxon>
        <taxon>Sar</taxon>
        <taxon>Alveolata</taxon>
        <taxon>Apicomplexa</taxon>
        <taxon>Aconoidasida</taxon>
        <taxon>Haemosporida</taxon>
        <taxon>Plasmodiidae</taxon>
        <taxon>Plasmodium</taxon>
        <taxon>Plasmodium (Plasmodium)</taxon>
    </lineage>
</organism>
<dbReference type="GeneID" id="39744738"/>
<dbReference type="RefSeq" id="XP_028546519.1">
    <property type="nucleotide sequence ID" value="XM_028690718.1"/>
</dbReference>
<feature type="transmembrane region" description="Helical" evidence="1">
    <location>
        <begin position="30"/>
        <end position="50"/>
    </location>
</feature>
<name>A0A1Y1JNU4_PLAGO</name>
<dbReference type="Pfam" id="PF12420">
    <property type="entry name" value="DUF3671"/>
    <property type="match status" value="1"/>
</dbReference>
<accession>A0A1Y1JNU4</accession>
<protein>
    <submittedName>
        <fullName evidence="2">Variable surface protein</fullName>
    </submittedName>
</protein>
<evidence type="ECO:0000313" key="2">
    <source>
        <dbReference type="EMBL" id="GAW83930.1"/>
    </source>
</evidence>
<comment type="caution">
    <text evidence="2">The sequence shown here is derived from an EMBL/GenBank/DDBJ whole genome shotgun (WGS) entry which is preliminary data.</text>
</comment>
<feature type="transmembrane region" description="Helical" evidence="1">
    <location>
        <begin position="78"/>
        <end position="99"/>
    </location>
</feature>
<dbReference type="OMA" id="ANSIKMN"/>
<proteinExistence type="predicted"/>
<dbReference type="AlphaFoldDB" id="A0A1Y1JNU4"/>
<keyword evidence="3" id="KW-1185">Reference proteome</keyword>
<dbReference type="Proteomes" id="UP000195521">
    <property type="component" value="Unassembled WGS sequence"/>
</dbReference>